<dbReference type="Pfam" id="PF10316">
    <property type="entry name" value="7TM_GPCR_Srbc"/>
    <property type="match status" value="1"/>
</dbReference>
<evidence type="ECO:0000313" key="2">
    <source>
        <dbReference type="EMBL" id="GMS98774.1"/>
    </source>
</evidence>
<dbReference type="InterPro" id="IPR052322">
    <property type="entry name" value="Mito_rRNA_Mtase_NSUN4"/>
</dbReference>
<keyword evidence="3" id="KW-1185">Reference proteome</keyword>
<name>A0AAV5TW93_9BILA</name>
<dbReference type="Gene3D" id="1.20.1070.10">
    <property type="entry name" value="Rhodopsin 7-helix transmembrane proteins"/>
    <property type="match status" value="1"/>
</dbReference>
<dbReference type="PANTHER" id="PTHR46955">
    <property type="entry name" value="PROTEIN CBG01349-RELATED"/>
    <property type="match status" value="1"/>
</dbReference>
<feature type="transmembrane region" description="Helical" evidence="1">
    <location>
        <begin position="56"/>
        <end position="82"/>
    </location>
</feature>
<keyword evidence="1" id="KW-0812">Transmembrane</keyword>
<dbReference type="InterPro" id="IPR019420">
    <property type="entry name" value="7TM_GPCR_serpentine_rcpt_Srbc"/>
</dbReference>
<keyword evidence="1" id="KW-1133">Transmembrane helix</keyword>
<organism evidence="2 3">
    <name type="scientific">Pristionchus entomophagus</name>
    <dbReference type="NCBI Taxonomy" id="358040"/>
    <lineage>
        <taxon>Eukaryota</taxon>
        <taxon>Metazoa</taxon>
        <taxon>Ecdysozoa</taxon>
        <taxon>Nematoda</taxon>
        <taxon>Chromadorea</taxon>
        <taxon>Rhabditida</taxon>
        <taxon>Rhabditina</taxon>
        <taxon>Diplogasteromorpha</taxon>
        <taxon>Diplogasteroidea</taxon>
        <taxon>Neodiplogasteridae</taxon>
        <taxon>Pristionchus</taxon>
    </lineage>
</organism>
<evidence type="ECO:0000256" key="1">
    <source>
        <dbReference type="SAM" id="Phobius"/>
    </source>
</evidence>
<comment type="caution">
    <text evidence="2">The sequence shown here is derived from an EMBL/GenBank/DDBJ whole genome shotgun (WGS) entry which is preliminary data.</text>
</comment>
<gene>
    <name evidence="2" type="ORF">PENTCL1PPCAC_20949</name>
</gene>
<feature type="transmembrane region" description="Helical" evidence="1">
    <location>
        <begin position="152"/>
        <end position="174"/>
    </location>
</feature>
<keyword evidence="1" id="KW-0472">Membrane</keyword>
<feature type="transmembrane region" description="Helical" evidence="1">
    <location>
        <begin position="22"/>
        <end position="44"/>
    </location>
</feature>
<dbReference type="PANTHER" id="PTHR46955:SF5">
    <property type="entry name" value="G_PROTEIN_RECEP_F1_2 DOMAIN-CONTAINING PROTEIN"/>
    <property type="match status" value="1"/>
</dbReference>
<evidence type="ECO:0008006" key="4">
    <source>
        <dbReference type="Google" id="ProtNLM"/>
    </source>
</evidence>
<dbReference type="Proteomes" id="UP001432027">
    <property type="component" value="Unassembled WGS sequence"/>
</dbReference>
<dbReference type="EMBL" id="BTSX01000005">
    <property type="protein sequence ID" value="GMS98774.1"/>
    <property type="molecule type" value="Genomic_DNA"/>
</dbReference>
<reference evidence="2" key="1">
    <citation type="submission" date="2023-10" db="EMBL/GenBank/DDBJ databases">
        <title>Genome assembly of Pristionchus species.</title>
        <authorList>
            <person name="Yoshida K."/>
            <person name="Sommer R.J."/>
        </authorList>
    </citation>
    <scope>NUCLEOTIDE SEQUENCE</scope>
    <source>
        <strain evidence="2">RS0144</strain>
    </source>
</reference>
<feature type="non-terminal residue" evidence="2">
    <location>
        <position position="193"/>
    </location>
</feature>
<dbReference type="SUPFAM" id="SSF81321">
    <property type="entry name" value="Family A G protein-coupled receptor-like"/>
    <property type="match status" value="1"/>
</dbReference>
<dbReference type="AlphaFoldDB" id="A0AAV5TW93"/>
<accession>A0AAV5TW93</accession>
<sequence length="193" mass="21736">MVLDASWLEHEKRFGHAGIRPVHLAAFALAILNCVLNGLIWYAFHVCSKIINKSHLYLFYALAVTNCLTGFFSVPTFINLFAHDNINCPKWTILVGSAFEMALDRMRAILALAIAIERLFAVHRPHAFFHSDHRKIRTHCVSTSSSGPMFHAYFLITSLLDGLALFAVYVAFLVKFLSIRKSSLETSPSPEVR</sequence>
<protein>
    <recommendedName>
        <fullName evidence="4">G protein-coupled receptor</fullName>
    </recommendedName>
</protein>
<proteinExistence type="predicted"/>
<evidence type="ECO:0000313" key="3">
    <source>
        <dbReference type="Proteomes" id="UP001432027"/>
    </source>
</evidence>